<dbReference type="EMBL" id="JAUTBL010000001">
    <property type="protein sequence ID" value="MDQ1184132.1"/>
    <property type="molecule type" value="Genomic_DNA"/>
</dbReference>
<protein>
    <submittedName>
        <fullName evidence="1">Serine acetyltransferase</fullName>
    </submittedName>
</protein>
<name>A0ABU0UGS7_9HYPH</name>
<organism evidence="1 2">
    <name type="scientific">Agrobacterium larrymoorei</name>
    <dbReference type="NCBI Taxonomy" id="160699"/>
    <lineage>
        <taxon>Bacteria</taxon>
        <taxon>Pseudomonadati</taxon>
        <taxon>Pseudomonadota</taxon>
        <taxon>Alphaproteobacteria</taxon>
        <taxon>Hyphomicrobiales</taxon>
        <taxon>Rhizobiaceae</taxon>
        <taxon>Rhizobium/Agrobacterium group</taxon>
        <taxon>Agrobacterium</taxon>
    </lineage>
</organism>
<dbReference type="Gene3D" id="2.160.10.10">
    <property type="entry name" value="Hexapeptide repeat proteins"/>
    <property type="match status" value="1"/>
</dbReference>
<evidence type="ECO:0000313" key="1">
    <source>
        <dbReference type="EMBL" id="MDQ1184132.1"/>
    </source>
</evidence>
<keyword evidence="2" id="KW-1185">Reference proteome</keyword>
<dbReference type="InterPro" id="IPR011004">
    <property type="entry name" value="Trimer_LpxA-like_sf"/>
</dbReference>
<proteinExistence type="predicted"/>
<dbReference type="Proteomes" id="UP001224781">
    <property type="component" value="Unassembled WGS sequence"/>
</dbReference>
<evidence type="ECO:0000313" key="2">
    <source>
        <dbReference type="Proteomes" id="UP001224781"/>
    </source>
</evidence>
<comment type="caution">
    <text evidence="1">The sequence shown here is derived from an EMBL/GenBank/DDBJ whole genome shotgun (WGS) entry which is preliminary data.</text>
</comment>
<reference evidence="1 2" key="1">
    <citation type="submission" date="2023-07" db="EMBL/GenBank/DDBJ databases">
        <title>Functional and genomic diversity of the sorghum phyllosphere microbiome.</title>
        <authorList>
            <person name="Shade A."/>
        </authorList>
    </citation>
    <scope>NUCLEOTIDE SEQUENCE [LARGE SCALE GENOMIC DNA]</scope>
    <source>
        <strain evidence="1 2">SORGH_AS_1126</strain>
    </source>
</reference>
<accession>A0ABU0UGS7</accession>
<gene>
    <name evidence="1" type="ORF">QE408_001254</name>
</gene>
<dbReference type="SUPFAM" id="SSF51161">
    <property type="entry name" value="Trimeric LpxA-like enzymes"/>
    <property type="match status" value="1"/>
</dbReference>
<sequence>MFQTQMRKTQTNMLLTEPARLWLLSTRYHREGKRRRARLIKAYLFLVFRAALPPEAVLAGLPSLGHFAMNIVVHPNVSLGRDVRLWHCVTLSVSDSPGTKSRLTIGDRVEIGTGAVIIAPLRSSMSICNDVRIGANSVVTRSITQPGTYAGAPAVRVIPREKVE</sequence>